<dbReference type="EMBL" id="UGNX01000001">
    <property type="protein sequence ID" value="STX36349.1"/>
    <property type="molecule type" value="Genomic_DNA"/>
</dbReference>
<evidence type="ECO:0000313" key="4">
    <source>
        <dbReference type="Proteomes" id="UP000255316"/>
    </source>
</evidence>
<organism evidence="2 4">
    <name type="scientific">Legionella cincinnatiensis</name>
    <dbReference type="NCBI Taxonomy" id="28085"/>
    <lineage>
        <taxon>Bacteria</taxon>
        <taxon>Pseudomonadati</taxon>
        <taxon>Pseudomonadota</taxon>
        <taxon>Gammaproteobacteria</taxon>
        <taxon>Legionellales</taxon>
        <taxon>Legionellaceae</taxon>
        <taxon>Legionella</taxon>
    </lineage>
</organism>
<dbReference type="AlphaFoldDB" id="A0A378IMH6"/>
<dbReference type="EMBL" id="LNXX01000029">
    <property type="protein sequence ID" value="KTC85289.1"/>
    <property type="molecule type" value="Genomic_DNA"/>
</dbReference>
<dbReference type="Pfam" id="PF18632">
    <property type="entry name" value="DUF5630"/>
    <property type="match status" value="1"/>
</dbReference>
<dbReference type="OrthoDB" id="5649854at2"/>
<reference evidence="2 4" key="2">
    <citation type="submission" date="2018-06" db="EMBL/GenBank/DDBJ databases">
        <authorList>
            <consortium name="Pathogen Informatics"/>
            <person name="Doyle S."/>
        </authorList>
    </citation>
    <scope>NUCLEOTIDE SEQUENCE [LARGE SCALE GENOMIC DNA]</scope>
    <source>
        <strain evidence="2 4">NCTC12438</strain>
    </source>
</reference>
<evidence type="ECO:0000313" key="1">
    <source>
        <dbReference type="EMBL" id="KTC85289.1"/>
    </source>
</evidence>
<keyword evidence="3" id="KW-1185">Reference proteome</keyword>
<reference evidence="1 3" key="1">
    <citation type="submission" date="2015-11" db="EMBL/GenBank/DDBJ databases">
        <title>Genomic analysis of 38 Legionella species identifies large and diverse effector repertoires.</title>
        <authorList>
            <person name="Burstein D."/>
            <person name="Amaro F."/>
            <person name="Zusman T."/>
            <person name="Lifshitz Z."/>
            <person name="Cohen O."/>
            <person name="Gilbert J.A."/>
            <person name="Pupko T."/>
            <person name="Shuman H.A."/>
            <person name="Segal G."/>
        </authorList>
    </citation>
    <scope>NUCLEOTIDE SEQUENCE [LARGE SCALE GENOMIC DNA]</scope>
    <source>
        <strain evidence="1 3">CDC#72-OH-14</strain>
    </source>
</reference>
<protein>
    <recommendedName>
        <fullName evidence="5">Ankyrin repeat protein</fullName>
    </recommendedName>
</protein>
<dbReference type="InterPro" id="IPR040808">
    <property type="entry name" value="DUF5630"/>
</dbReference>
<gene>
    <name evidence="1" type="ORF">Lcin_1789</name>
    <name evidence="2" type="ORF">NCTC12438_02981</name>
</gene>
<evidence type="ECO:0000313" key="3">
    <source>
        <dbReference type="Proteomes" id="UP000054854"/>
    </source>
</evidence>
<name>A0A378IMH6_9GAMM</name>
<evidence type="ECO:0000313" key="2">
    <source>
        <dbReference type="EMBL" id="STX36349.1"/>
    </source>
</evidence>
<sequence>MSHAQKDIFTPLTLSDFLRLNFLEEMTLKSIKEGTFDEPKFFSTKKSVADIGFITKMAHASPDFASMCKKDSYNKLWSTLYSELGLIVSLMEEKQVAFYECSNIDNFEILRGTYLFYLSQQIRATLPDGFSSSELRLLKEAMRFNSVHAVQRYNIFLYNKVAHGQFEDGEDAKTLLMEAIKNSNSKSLLKTYGSYAYMLLAEAFYQYALWAKDQESMSAFRRALQSAIASCDNATKYLEKSQYLIHNASFGKGLGFSNSLGIDSPVEAKKILEEFLETTLKNALDAPKFTSP</sequence>
<dbReference type="Proteomes" id="UP000054854">
    <property type="component" value="Unassembled WGS sequence"/>
</dbReference>
<dbReference type="Proteomes" id="UP000255316">
    <property type="component" value="Unassembled WGS sequence"/>
</dbReference>
<proteinExistence type="predicted"/>
<accession>A0A378IMH6</accession>
<evidence type="ECO:0008006" key="5">
    <source>
        <dbReference type="Google" id="ProtNLM"/>
    </source>
</evidence>
<dbReference type="RefSeq" id="WP_058464962.1">
    <property type="nucleotide sequence ID" value="NZ_CAAAHQ010000030.1"/>
</dbReference>